<organism evidence="2 3">
    <name type="scientific">Mesorhizobium denitrificans</name>
    <dbReference type="NCBI Taxonomy" id="2294114"/>
    <lineage>
        <taxon>Bacteria</taxon>
        <taxon>Pseudomonadati</taxon>
        <taxon>Pseudomonadota</taxon>
        <taxon>Alphaproteobacteria</taxon>
        <taxon>Hyphomicrobiales</taxon>
        <taxon>Phyllobacteriaceae</taxon>
        <taxon>Mesorhizobium</taxon>
    </lineage>
</organism>
<name>A0A371XH66_9HYPH</name>
<evidence type="ECO:0000313" key="3">
    <source>
        <dbReference type="Proteomes" id="UP000262379"/>
    </source>
</evidence>
<dbReference type="InterPro" id="IPR010982">
    <property type="entry name" value="Lambda_DNA-bd_dom_sf"/>
</dbReference>
<dbReference type="RefSeq" id="WP_116622995.1">
    <property type="nucleotide sequence ID" value="NZ_QURN01000004.1"/>
</dbReference>
<sequence length="83" mass="9348">MDYRTHLLRHLCLTIGQNIHAARLKQRMPLKVLARLSGVPEDKLDQCELGKNEITLQEALRVAYAVQVDLAELIGPACKNVSR</sequence>
<dbReference type="EMBL" id="QURN01000004">
    <property type="protein sequence ID" value="RFC68561.1"/>
    <property type="molecule type" value="Genomic_DNA"/>
</dbReference>
<accession>A0A371XH66</accession>
<proteinExistence type="predicted"/>
<dbReference type="GO" id="GO:0003677">
    <property type="term" value="F:DNA binding"/>
    <property type="evidence" value="ECO:0007669"/>
    <property type="project" value="InterPro"/>
</dbReference>
<dbReference type="AlphaFoldDB" id="A0A371XH66"/>
<dbReference type="Proteomes" id="UP000262379">
    <property type="component" value="Unassembled WGS sequence"/>
</dbReference>
<feature type="domain" description="HTH cro/C1-type" evidence="1">
    <location>
        <begin position="19"/>
        <end position="73"/>
    </location>
</feature>
<evidence type="ECO:0000259" key="1">
    <source>
        <dbReference type="PROSITE" id="PS50943"/>
    </source>
</evidence>
<gene>
    <name evidence="2" type="ORF">DY251_06220</name>
</gene>
<protein>
    <recommendedName>
        <fullName evidence="1">HTH cro/C1-type domain-containing protein</fullName>
    </recommendedName>
</protein>
<dbReference type="SUPFAM" id="SSF47413">
    <property type="entry name" value="lambda repressor-like DNA-binding domains"/>
    <property type="match status" value="1"/>
</dbReference>
<comment type="caution">
    <text evidence="2">The sequence shown here is derived from an EMBL/GenBank/DDBJ whole genome shotgun (WGS) entry which is preliminary data.</text>
</comment>
<evidence type="ECO:0000313" key="2">
    <source>
        <dbReference type="EMBL" id="RFC68561.1"/>
    </source>
</evidence>
<keyword evidence="3" id="KW-1185">Reference proteome</keyword>
<dbReference type="PROSITE" id="PS50943">
    <property type="entry name" value="HTH_CROC1"/>
    <property type="match status" value="1"/>
</dbReference>
<reference evidence="3" key="1">
    <citation type="submission" date="2018-08" db="EMBL/GenBank/DDBJ databases">
        <authorList>
            <person name="Im W.T."/>
        </authorList>
    </citation>
    <scope>NUCLEOTIDE SEQUENCE [LARGE SCALE GENOMIC DNA]</scope>
    <source>
        <strain evidence="3">LA-28</strain>
    </source>
</reference>
<dbReference type="Gene3D" id="1.10.260.40">
    <property type="entry name" value="lambda repressor-like DNA-binding domains"/>
    <property type="match status" value="1"/>
</dbReference>
<dbReference type="CDD" id="cd00093">
    <property type="entry name" value="HTH_XRE"/>
    <property type="match status" value="1"/>
</dbReference>
<dbReference type="InterPro" id="IPR001387">
    <property type="entry name" value="Cro/C1-type_HTH"/>
</dbReference>